<dbReference type="AlphaFoldDB" id="A0A1C0AKV5"/>
<accession>A0A1C0AKV5</accession>
<dbReference type="RefSeq" id="WP_068751877.1">
    <property type="nucleotide sequence ID" value="NZ_LR214441.1"/>
</dbReference>
<gene>
    <name evidence="2" type="ORF">BCR15_05650</name>
</gene>
<feature type="domain" description="DUF5671" evidence="1">
    <location>
        <begin position="332"/>
        <end position="466"/>
    </location>
</feature>
<comment type="caution">
    <text evidence="2">The sequence shown here is derived from an EMBL/GenBank/DDBJ whole genome shotgun (WGS) entry which is preliminary data.</text>
</comment>
<dbReference type="Proteomes" id="UP000093501">
    <property type="component" value="Unassembled WGS sequence"/>
</dbReference>
<proteinExistence type="predicted"/>
<sequence length="590" mass="61754">MFQVFSLVFTLALIVGLIVLVVAAARRRGPGIDARSVRRFFQYVLLFALVMVVAIGVAELLGMLLGADVPEWVDPDAELARGLAFVFVGGPLLAVLAWATRRSHRLDPAERDSGLYIAYVTLAALVAAFVAATALPQVGFAALGDGDLDADGVAVVLTWTAVWAVHWWLARRTLDGDRNTPHLLLGSVLGLVMGVAGLVNTLGGSLDLLLGLERYGRPLGVLGESLGAVLAGGLLWVRYWATAAIRLPRRPLWLAVVLPLGVGGGLIMALVGGSRLLWSVLVWFVGDRQGSSATQHFDSAAVEAAAVVVGLVVWWYHRTVLGTAEGRTEPRRVYEYLVAGIGLAAAAVGVGTVLVSLIEALTPGVDVGMTVMNTLLAAVTLLVVGVPVWWIFWSRVRRAAAVSPDSELVSPTRRVYLVVLFGLAGIAAVVALIAVAVIVLQDVVAGSVSGVTLRSSRYGLGTLVGAAAVSAYHGAVFRQDRAAGATVRVTGPRSVVLVGAVGPELDRELTRATSSRVEVWGRLDAAAAPWDLAGLAATLGEYPGADVVVVADGGGYRVIPVDLSGRRAFVAPAVAEPAVDEPDTRSGEVR</sequence>
<feature type="domain" description="DUF5671" evidence="1">
    <location>
        <begin position="39"/>
        <end position="159"/>
    </location>
</feature>
<evidence type="ECO:0000313" key="2">
    <source>
        <dbReference type="EMBL" id="OCL33311.1"/>
    </source>
</evidence>
<evidence type="ECO:0000259" key="1">
    <source>
        <dbReference type="Pfam" id="PF18920"/>
    </source>
</evidence>
<reference evidence="3" key="1">
    <citation type="submission" date="2016-07" db="EMBL/GenBank/DDBJ databases">
        <authorList>
            <person name="Florea S."/>
            <person name="Webb J.S."/>
            <person name="Jaromczyk J."/>
            <person name="Schardl C.L."/>
        </authorList>
    </citation>
    <scope>NUCLEOTIDE SEQUENCE [LARGE SCALE GENOMIC DNA]</scope>
    <source>
        <strain evidence="3">IPBSL-7</strain>
    </source>
</reference>
<evidence type="ECO:0000313" key="3">
    <source>
        <dbReference type="Proteomes" id="UP000093501"/>
    </source>
</evidence>
<protein>
    <recommendedName>
        <fullName evidence="1">DUF5671 domain-containing protein</fullName>
    </recommendedName>
</protein>
<name>A0A1C0AKV5_9ACTN</name>
<dbReference type="InterPro" id="IPR043728">
    <property type="entry name" value="DUF5671"/>
</dbReference>
<keyword evidence="3" id="KW-1185">Reference proteome</keyword>
<dbReference type="EMBL" id="MBQD01000022">
    <property type="protein sequence ID" value="OCL33311.1"/>
    <property type="molecule type" value="Genomic_DNA"/>
</dbReference>
<organism evidence="2 3">
    <name type="scientific">Tessaracoccus lapidicaptus</name>
    <dbReference type="NCBI Taxonomy" id="1427523"/>
    <lineage>
        <taxon>Bacteria</taxon>
        <taxon>Bacillati</taxon>
        <taxon>Actinomycetota</taxon>
        <taxon>Actinomycetes</taxon>
        <taxon>Propionibacteriales</taxon>
        <taxon>Propionibacteriaceae</taxon>
        <taxon>Tessaracoccus</taxon>
    </lineage>
</organism>
<dbReference type="Pfam" id="PF18920">
    <property type="entry name" value="DUF5671"/>
    <property type="match status" value="2"/>
</dbReference>